<reference evidence="3 4" key="1">
    <citation type="submission" date="2016-11" db="EMBL/GenBank/DDBJ databases">
        <authorList>
            <consortium name="Pathogen Informatics"/>
        </authorList>
    </citation>
    <scope>NUCLEOTIDE SEQUENCE [LARGE SCALE GENOMIC DNA]</scope>
    <source>
        <strain evidence="3 4">968</strain>
    </source>
</reference>
<keyword evidence="1" id="KW-0732">Signal</keyword>
<protein>
    <submittedName>
        <fullName evidence="3">Mce family protein</fullName>
    </submittedName>
</protein>
<comment type="caution">
    <text evidence="3">The sequence shown here is derived from an EMBL/GenBank/DDBJ whole genome shotgun (WGS) entry which is preliminary data.</text>
</comment>
<dbReference type="PANTHER" id="PTHR33371">
    <property type="entry name" value="INTERMEMBRANE PHOSPHOLIPID TRANSPORT SYSTEM BINDING PROTEIN MLAD-RELATED"/>
    <property type="match status" value="1"/>
</dbReference>
<dbReference type="GO" id="GO:0005576">
    <property type="term" value="C:extracellular region"/>
    <property type="evidence" value="ECO:0007669"/>
    <property type="project" value="TreeGrafter"/>
</dbReference>
<gene>
    <name evidence="3" type="ORF">SAMEA2275694_01140</name>
</gene>
<sequence>MLSRGTTYRRFGRIIMAVVCAGAVGSCSVADGAEQTAAPSRQSAGYCAILSDSIGLYPGNSISRRGVPIGRVERVDIVASTVRVTFALDSGVQVPSGVGAVTRSTSILADRSLELTGGEGTTGELMPGQCIPIERTATAKSMTEGIAAGTSLINQLSGTGREGNVNRLMRAVGGELRGKGEVIRDTVSDFADALGGQGNAPFDADGLVADLAALMRGVDANWAELAALMQHLPTGLDSLSLGLFQALRGLIGPRLNPLLQMLLDMATHLHGLVWNTLDTATATVKLLSEHTGVIVMYAGTLPNILDGIRNFWARVRTREIPVISPRVEAGPSDNGTVCSRTNLDPQQQNHCGFFYGVPDGVASTDILQLVLNGGVKQP</sequence>
<feature type="signal peptide" evidence="1">
    <location>
        <begin position="1"/>
        <end position="32"/>
    </location>
</feature>
<dbReference type="PROSITE" id="PS51257">
    <property type="entry name" value="PROKAR_LIPOPROTEIN"/>
    <property type="match status" value="1"/>
</dbReference>
<dbReference type="RefSeq" id="WP_131806795.1">
    <property type="nucleotide sequence ID" value="NZ_CP065265.1"/>
</dbReference>
<evidence type="ECO:0000313" key="4">
    <source>
        <dbReference type="Proteomes" id="UP000185183"/>
    </source>
</evidence>
<dbReference type="AlphaFoldDB" id="A0A9Q7WHS9"/>
<feature type="chain" id="PRO_5040382618" evidence="1">
    <location>
        <begin position="33"/>
        <end position="378"/>
    </location>
</feature>
<dbReference type="InterPro" id="IPR003399">
    <property type="entry name" value="Mce/MlaD"/>
</dbReference>
<feature type="domain" description="Mce/MlaD" evidence="2">
    <location>
        <begin position="50"/>
        <end position="118"/>
    </location>
</feature>
<dbReference type="Proteomes" id="UP000185183">
    <property type="component" value="Unassembled WGS sequence"/>
</dbReference>
<evidence type="ECO:0000313" key="3">
    <source>
        <dbReference type="EMBL" id="SHW98610.1"/>
    </source>
</evidence>
<evidence type="ECO:0000259" key="2">
    <source>
        <dbReference type="Pfam" id="PF02470"/>
    </source>
</evidence>
<dbReference type="InterPro" id="IPR052336">
    <property type="entry name" value="MlaD_Phospholipid_Transporter"/>
</dbReference>
<proteinExistence type="predicted"/>
<dbReference type="EMBL" id="FSFA01000001">
    <property type="protein sequence ID" value="SHW98610.1"/>
    <property type="molecule type" value="Genomic_DNA"/>
</dbReference>
<evidence type="ECO:0000256" key="1">
    <source>
        <dbReference type="SAM" id="SignalP"/>
    </source>
</evidence>
<accession>A0A9Q7WHS9</accession>
<organism evidence="3 4">
    <name type="scientific">Mycobacteroides abscessus subsp. bolletii</name>
    <dbReference type="NCBI Taxonomy" id="319705"/>
    <lineage>
        <taxon>Bacteria</taxon>
        <taxon>Bacillati</taxon>
        <taxon>Actinomycetota</taxon>
        <taxon>Actinomycetes</taxon>
        <taxon>Mycobacteriales</taxon>
        <taxon>Mycobacteriaceae</taxon>
        <taxon>Mycobacteroides</taxon>
        <taxon>Mycobacteroides abscessus</taxon>
    </lineage>
</organism>
<dbReference type="PANTHER" id="PTHR33371:SF4">
    <property type="entry name" value="INTERMEMBRANE PHOSPHOLIPID TRANSPORT SYSTEM BINDING PROTEIN MLAD"/>
    <property type="match status" value="1"/>
</dbReference>
<name>A0A9Q7WHS9_9MYCO</name>
<dbReference type="Pfam" id="PF02470">
    <property type="entry name" value="MlaD"/>
    <property type="match status" value="1"/>
</dbReference>